<feature type="compositionally biased region" description="Pro residues" evidence="1">
    <location>
        <begin position="205"/>
        <end position="221"/>
    </location>
</feature>
<keyword evidence="3" id="KW-1185">Reference proteome</keyword>
<evidence type="ECO:0000256" key="1">
    <source>
        <dbReference type="SAM" id="MobiDB-lite"/>
    </source>
</evidence>
<dbReference type="AlphaFoldDB" id="A0A8K0JWX9"/>
<sequence>MPLATPFPSSIRKDGPEKPDSSMYVEGQAGPLQLFVQYAETDGKGEDGIDATHNFIMIVYQARDVDQADGEELQVVRIGKIAYGKNDLCIWLGIGMSSHQDERGEVVSTSRQLSKLTSRAVLEPCVRIYENMDKNALHVSQFLSDEAIPIEGLEFSDVSRAAEDGDIDDAMKELTMWHRIFEHSDENTSSIGNPPSTAGTGYGVRPPPPPPPPLPPPPPGSPYDSIRYDPNQLLVTKPKHGPIDPEFDGDDLEQSKEYQFAFSGHVIAMRWGWDPCLRQKVLDISTKPEEEQGIRRKTLVMEGPFLNVDGTSFNIEGYVIRSYRSTIHPQHQHMESWLRSSVAQALLRRHIRQGGELETVITLIVGEDASASMETAASQLTTAGHRLAEMSETDTHASQTDYTSDRSSQTSGRSTGLRQYDQSSFNESVKGYRPVLYLREVFNFKFKNAKDSPYMNRCPSAG</sequence>
<evidence type="ECO:0000313" key="2">
    <source>
        <dbReference type="EMBL" id="KAG7580084.1"/>
    </source>
</evidence>
<comment type="caution">
    <text evidence="2">The sequence shown here is derived from an EMBL/GenBank/DDBJ whole genome shotgun (WGS) entry which is preliminary data.</text>
</comment>
<reference evidence="2" key="1">
    <citation type="submission" date="2020-04" db="EMBL/GenBank/DDBJ databases">
        <title>Analysis of mating type loci in Filobasidium floriforme.</title>
        <authorList>
            <person name="Nowrousian M."/>
        </authorList>
    </citation>
    <scope>NUCLEOTIDE SEQUENCE</scope>
    <source>
        <strain evidence="2">CBS 6242</strain>
    </source>
</reference>
<proteinExistence type="predicted"/>
<feature type="compositionally biased region" description="Polar residues" evidence="1">
    <location>
        <begin position="187"/>
        <end position="199"/>
    </location>
</feature>
<dbReference type="Proteomes" id="UP000812966">
    <property type="component" value="Unassembled WGS sequence"/>
</dbReference>
<organism evidence="2 3">
    <name type="scientific">Filobasidium floriforme</name>
    <dbReference type="NCBI Taxonomy" id="5210"/>
    <lineage>
        <taxon>Eukaryota</taxon>
        <taxon>Fungi</taxon>
        <taxon>Dikarya</taxon>
        <taxon>Basidiomycota</taxon>
        <taxon>Agaricomycotina</taxon>
        <taxon>Tremellomycetes</taxon>
        <taxon>Filobasidiales</taxon>
        <taxon>Filobasidiaceae</taxon>
        <taxon>Filobasidium</taxon>
    </lineage>
</organism>
<dbReference type="EMBL" id="JABELV010000001">
    <property type="protein sequence ID" value="KAG7580084.1"/>
    <property type="molecule type" value="Genomic_DNA"/>
</dbReference>
<name>A0A8K0JWX9_9TREE</name>
<protein>
    <submittedName>
        <fullName evidence="2">Uncharacterized protein</fullName>
    </submittedName>
</protein>
<feature type="region of interest" description="Disordered" evidence="1">
    <location>
        <begin position="183"/>
        <end position="228"/>
    </location>
</feature>
<evidence type="ECO:0000313" key="3">
    <source>
        <dbReference type="Proteomes" id="UP000812966"/>
    </source>
</evidence>
<feature type="region of interest" description="Disordered" evidence="1">
    <location>
        <begin position="1"/>
        <end position="23"/>
    </location>
</feature>
<feature type="compositionally biased region" description="Polar residues" evidence="1">
    <location>
        <begin position="396"/>
        <end position="419"/>
    </location>
</feature>
<feature type="region of interest" description="Disordered" evidence="1">
    <location>
        <begin position="391"/>
        <end position="419"/>
    </location>
</feature>
<gene>
    <name evidence="2" type="ORF">FFLO_00055</name>
</gene>
<accession>A0A8K0JWX9</accession>
<feature type="compositionally biased region" description="Basic and acidic residues" evidence="1">
    <location>
        <begin position="11"/>
        <end position="20"/>
    </location>
</feature>